<dbReference type="Pfam" id="PF20454">
    <property type="entry name" value="GpA_nuclease"/>
    <property type="match status" value="1"/>
</dbReference>
<sequence>MDQPGASSREADKVTQLEARTRAYGSRKRIYLECTVSTQEGRTWQEYQHGTRSQIVLPCPHCEHWVLPEREQLVGWKDAESQTAARDAGVFTCPECAAAWSEQERITANAQSQLVHAGQQVDEHGTLTGDPKRTETLGFRWSAIHNLFLTAGDIAADEWRASRSAEEENAEREMRQFVWCLPVLPSRWAETALQAEEITRRLGRWPRGVLPSETTQLTAAIDLGKHLCHWVVVAWQPQATGHIVDYGRIEVASNDLGVEKALTVALREFAEMCVSGWRLAVDDADPTSLGETIIPGVVLIDAGYMIDVVYGFCHTVQGFYPSVGRGASQQRQQWYNRPTSTGSIVKHIGEGFHVNWIRATHQYLFEINADHWKTWVHQRLTTPLNEPGAMTLFQAPPHEHLSLGKHLTAERQTEEFVNGKGVVTRWERTRRNNHWLDALYNACTAGHYAGARLLGDQCAPIKRTRTLKQIAEEKQETRHWFDDQRWNEMMNRTLRR</sequence>
<organism evidence="3 4">
    <name type="scientific">Thalassoglobus neptunius</name>
    <dbReference type="NCBI Taxonomy" id="1938619"/>
    <lineage>
        <taxon>Bacteria</taxon>
        <taxon>Pseudomonadati</taxon>
        <taxon>Planctomycetota</taxon>
        <taxon>Planctomycetia</taxon>
        <taxon>Planctomycetales</taxon>
        <taxon>Planctomycetaceae</taxon>
        <taxon>Thalassoglobus</taxon>
    </lineage>
</organism>
<dbReference type="InterPro" id="IPR046454">
    <property type="entry name" value="GpA_endonuclease"/>
</dbReference>
<evidence type="ECO:0000313" key="3">
    <source>
        <dbReference type="EMBL" id="TWT40869.1"/>
    </source>
</evidence>
<accession>A0A5C5VTC1</accession>
<comment type="caution">
    <text evidence="3">The sequence shown here is derived from an EMBL/GenBank/DDBJ whole genome shotgun (WGS) entry which is preliminary data.</text>
</comment>
<dbReference type="EMBL" id="SIHI01000047">
    <property type="protein sequence ID" value="TWT40869.1"/>
    <property type="molecule type" value="Genomic_DNA"/>
</dbReference>
<gene>
    <name evidence="3" type="ORF">KOR42_48650</name>
</gene>
<evidence type="ECO:0000259" key="2">
    <source>
        <dbReference type="Pfam" id="PF20454"/>
    </source>
</evidence>
<dbReference type="GO" id="GO:0016887">
    <property type="term" value="F:ATP hydrolysis activity"/>
    <property type="evidence" value="ECO:0007669"/>
    <property type="project" value="InterPro"/>
</dbReference>
<feature type="domain" description="Phage terminase large subunit GpA ATPase" evidence="1">
    <location>
        <begin position="4"/>
        <end position="108"/>
    </location>
</feature>
<feature type="domain" description="Terminase large subunit GpA endonuclease" evidence="2">
    <location>
        <begin position="137"/>
        <end position="449"/>
    </location>
</feature>
<dbReference type="Proteomes" id="UP000317243">
    <property type="component" value="Unassembled WGS sequence"/>
</dbReference>
<evidence type="ECO:0000259" key="1">
    <source>
        <dbReference type="Pfam" id="PF05876"/>
    </source>
</evidence>
<dbReference type="InterPro" id="IPR046453">
    <property type="entry name" value="GpA_ATPase"/>
</dbReference>
<dbReference type="Pfam" id="PF05876">
    <property type="entry name" value="GpA_ATPase"/>
    <property type="match status" value="1"/>
</dbReference>
<dbReference type="GO" id="GO:0004519">
    <property type="term" value="F:endonuclease activity"/>
    <property type="evidence" value="ECO:0007669"/>
    <property type="project" value="InterPro"/>
</dbReference>
<keyword evidence="4" id="KW-1185">Reference proteome</keyword>
<proteinExistence type="predicted"/>
<reference evidence="3 4" key="1">
    <citation type="submission" date="2019-02" db="EMBL/GenBank/DDBJ databases">
        <title>Deep-cultivation of Planctomycetes and their phenomic and genomic characterization uncovers novel biology.</title>
        <authorList>
            <person name="Wiegand S."/>
            <person name="Jogler M."/>
            <person name="Boedeker C."/>
            <person name="Pinto D."/>
            <person name="Vollmers J."/>
            <person name="Rivas-Marin E."/>
            <person name="Kohn T."/>
            <person name="Peeters S.H."/>
            <person name="Heuer A."/>
            <person name="Rast P."/>
            <person name="Oberbeckmann S."/>
            <person name="Bunk B."/>
            <person name="Jeske O."/>
            <person name="Meyerdierks A."/>
            <person name="Storesund J.E."/>
            <person name="Kallscheuer N."/>
            <person name="Luecker S."/>
            <person name="Lage O.M."/>
            <person name="Pohl T."/>
            <person name="Merkel B.J."/>
            <person name="Hornburger P."/>
            <person name="Mueller R.-W."/>
            <person name="Bruemmer F."/>
            <person name="Labrenz M."/>
            <person name="Spormann A.M."/>
            <person name="Op Den Camp H."/>
            <person name="Overmann J."/>
            <person name="Amann R."/>
            <person name="Jetten M.S.M."/>
            <person name="Mascher T."/>
            <person name="Medema M.H."/>
            <person name="Devos D.P."/>
            <person name="Kaster A.-K."/>
            <person name="Ovreas L."/>
            <person name="Rohde M."/>
            <person name="Galperin M.Y."/>
            <person name="Jogler C."/>
        </authorList>
    </citation>
    <scope>NUCLEOTIDE SEQUENCE [LARGE SCALE GENOMIC DNA]</scope>
    <source>
        <strain evidence="3 4">KOR42</strain>
    </source>
</reference>
<evidence type="ECO:0000313" key="4">
    <source>
        <dbReference type="Proteomes" id="UP000317243"/>
    </source>
</evidence>
<dbReference type="AlphaFoldDB" id="A0A5C5VTC1"/>
<name>A0A5C5VTC1_9PLAN</name>
<protein>
    <submittedName>
        <fullName evidence="3">Phage terminase large subunit (GpA)</fullName>
    </submittedName>
</protein>